<feature type="domain" description="Phage tail fibre protein N-terminal" evidence="1">
    <location>
        <begin position="1"/>
        <end position="146"/>
    </location>
</feature>
<proteinExistence type="predicted"/>
<evidence type="ECO:0000313" key="2">
    <source>
        <dbReference type="EMBL" id="MBJ7536638.1"/>
    </source>
</evidence>
<accession>A0A934JLN2</accession>
<dbReference type="EMBL" id="JAEMNX010000002">
    <property type="protein sequence ID" value="MBJ7536638.1"/>
    <property type="molecule type" value="Genomic_DNA"/>
</dbReference>
<name>A0A934JLN2_9GAMM</name>
<protein>
    <submittedName>
        <fullName evidence="2">Phage tail protein</fullName>
    </submittedName>
</protein>
<gene>
    <name evidence="2" type="ORF">I8J31_02980</name>
</gene>
<evidence type="ECO:0000259" key="1">
    <source>
        <dbReference type="Pfam" id="PF12571"/>
    </source>
</evidence>
<dbReference type="RefSeq" id="WP_199466817.1">
    <property type="nucleotide sequence ID" value="NZ_JAEMNX010000002.1"/>
</dbReference>
<reference evidence="2" key="1">
    <citation type="submission" date="2020-12" db="EMBL/GenBank/DDBJ databases">
        <title>Marinomonas arctica sp. nov., a psychrotolerant bacterium isolated from the Arctic.</title>
        <authorList>
            <person name="Zhang Y."/>
        </authorList>
    </citation>
    <scope>NUCLEOTIDE SEQUENCE</scope>
    <source>
        <strain evidence="2">C1424</strain>
    </source>
</reference>
<organism evidence="2 3">
    <name type="scientific">Marinomonas transparens</name>
    <dbReference type="NCBI Taxonomy" id="2795388"/>
    <lineage>
        <taxon>Bacteria</taxon>
        <taxon>Pseudomonadati</taxon>
        <taxon>Pseudomonadota</taxon>
        <taxon>Gammaproteobacteria</taxon>
        <taxon>Oceanospirillales</taxon>
        <taxon>Oceanospirillaceae</taxon>
        <taxon>Marinomonas</taxon>
    </lineage>
</organism>
<sequence>MSDYRTYITQTGFALESDAKLNNSFVDHSVLVVGDGILPESASAAEQTDLLNQIREYPITIEKDSANPEVWIARGEIPIDDGGFMINEAGIKTPAGDLYAYSRQPGDYKPLLEEGQGTSYTLRLKFVPGNADAIQIKIDPAVQFATPTDLENAIKAHEDKADPHPQYATDEDFTKMAMVQVDTMHRQVQQEFRLLELEKKGVASVLF</sequence>
<comment type="caution">
    <text evidence="2">The sequence shown here is derived from an EMBL/GenBank/DDBJ whole genome shotgun (WGS) entry which is preliminary data.</text>
</comment>
<evidence type="ECO:0000313" key="3">
    <source>
        <dbReference type="Proteomes" id="UP000628710"/>
    </source>
</evidence>
<keyword evidence="3" id="KW-1185">Reference proteome</keyword>
<dbReference type="Pfam" id="PF12571">
    <property type="entry name" value="Phage_tail_fib"/>
    <property type="match status" value="1"/>
</dbReference>
<dbReference type="AlphaFoldDB" id="A0A934JLN2"/>
<dbReference type="Proteomes" id="UP000628710">
    <property type="component" value="Unassembled WGS sequence"/>
</dbReference>
<dbReference type="InterPro" id="IPR022225">
    <property type="entry name" value="Phage_tail_fibre_N"/>
</dbReference>